<dbReference type="GO" id="GO:0070497">
    <property type="term" value="F:6-carboxytetrahydropterin synthase activity"/>
    <property type="evidence" value="ECO:0007669"/>
    <property type="project" value="UniProtKB-EC"/>
</dbReference>
<dbReference type="PANTHER" id="PTHR12589:SF8">
    <property type="entry name" value="6-CARBOXY-5,6,7,8-TETRAHYDROPTERIN SYNTHASE"/>
    <property type="match status" value="1"/>
</dbReference>
<feature type="binding site" evidence="7">
    <location>
        <position position="14"/>
    </location>
    <ligand>
        <name>Zn(2+)</name>
        <dbReference type="ChEBI" id="CHEBI:29105"/>
    </ligand>
</feature>
<dbReference type="SUPFAM" id="SSF55620">
    <property type="entry name" value="Tetrahydrobiopterin biosynthesis enzymes-like"/>
    <property type="match status" value="1"/>
</dbReference>
<feature type="active site" description="Charge relay system" evidence="6">
    <location>
        <position position="112"/>
    </location>
</feature>
<dbReference type="InterPro" id="IPR038418">
    <property type="entry name" value="6-PTP_synth/QueD_sf"/>
</dbReference>
<sequence>MFLLNVKASYDSAHFLRNYHGKCEKLHGHHYVVEAGLAFEEVGEGGMAFDFTEAKRHLRAIADHLDHENINDLPPFTELEPSAENQARWIFEQMRERLGPDGEQLAYVRVWETPNQWAQYSPRPMW</sequence>
<proteinExistence type="inferred from homology"/>
<reference evidence="8" key="1">
    <citation type="submission" date="2020-02" db="EMBL/GenBank/DDBJ databases">
        <authorList>
            <person name="Meier V. D."/>
        </authorList>
    </citation>
    <scope>NUCLEOTIDE SEQUENCE</scope>
    <source>
        <strain evidence="8">AVDCRST_MAG68</strain>
    </source>
</reference>
<evidence type="ECO:0000256" key="7">
    <source>
        <dbReference type="PIRSR" id="PIRSR006113-2"/>
    </source>
</evidence>
<evidence type="ECO:0000256" key="4">
    <source>
        <dbReference type="ARBA" id="ARBA00048807"/>
    </source>
</evidence>
<feature type="binding site" evidence="7">
    <location>
        <position position="29"/>
    </location>
    <ligand>
        <name>Zn(2+)</name>
        <dbReference type="ChEBI" id="CHEBI:29105"/>
    </ligand>
</feature>
<feature type="active site" description="Charge relay system" evidence="6">
    <location>
        <position position="67"/>
    </location>
</feature>
<dbReference type="GO" id="GO:0046872">
    <property type="term" value="F:metal ion binding"/>
    <property type="evidence" value="ECO:0007669"/>
    <property type="project" value="UniProtKB-KW"/>
</dbReference>
<evidence type="ECO:0000256" key="5">
    <source>
        <dbReference type="PIRNR" id="PIRNR006113"/>
    </source>
</evidence>
<keyword evidence="5" id="KW-0456">Lyase</keyword>
<evidence type="ECO:0000313" key="8">
    <source>
        <dbReference type="EMBL" id="CAA9304106.1"/>
    </source>
</evidence>
<evidence type="ECO:0000256" key="3">
    <source>
        <dbReference type="ARBA" id="ARBA00018141"/>
    </source>
</evidence>
<dbReference type="GO" id="GO:0008616">
    <property type="term" value="P:tRNA queuosine(34) biosynthetic process"/>
    <property type="evidence" value="ECO:0007669"/>
    <property type="project" value="UniProtKB-KW"/>
</dbReference>
<feature type="active site" description="Proton acceptor" evidence="6">
    <location>
        <position position="23"/>
    </location>
</feature>
<organism evidence="8">
    <name type="scientific">uncultured Gemmatimonadota bacterium</name>
    <dbReference type="NCBI Taxonomy" id="203437"/>
    <lineage>
        <taxon>Bacteria</taxon>
        <taxon>Pseudomonadati</taxon>
        <taxon>Gemmatimonadota</taxon>
        <taxon>environmental samples</taxon>
    </lineage>
</organism>
<name>A0A6J4KF66_9BACT</name>
<dbReference type="EMBL" id="CADCTW010000039">
    <property type="protein sequence ID" value="CAA9304106.1"/>
    <property type="molecule type" value="Genomic_DNA"/>
</dbReference>
<protein>
    <recommendedName>
        <fullName evidence="3 5">6-carboxy-5,6,7,8-tetrahydropterin synthase</fullName>
        <ecNumber evidence="5">4.-.-.-</ecNumber>
    </recommendedName>
</protein>
<comment type="pathway">
    <text evidence="1 5">Purine metabolism; 7-cyano-7-deazaguanine biosynthesis.</text>
</comment>
<keyword evidence="5 7" id="KW-0479">Metal-binding</keyword>
<dbReference type="PIRSF" id="PIRSF006113">
    <property type="entry name" value="PTP_synth"/>
    <property type="match status" value="1"/>
</dbReference>
<dbReference type="InterPro" id="IPR007115">
    <property type="entry name" value="6-PTP_synth/QueD"/>
</dbReference>
<feature type="binding site" evidence="7">
    <location>
        <position position="27"/>
    </location>
    <ligand>
        <name>Zn(2+)</name>
        <dbReference type="ChEBI" id="CHEBI:29105"/>
    </ligand>
</feature>
<evidence type="ECO:0000256" key="2">
    <source>
        <dbReference type="ARBA" id="ARBA00008900"/>
    </source>
</evidence>
<gene>
    <name evidence="8" type="ORF">AVDCRST_MAG68-914</name>
</gene>
<accession>A0A6J4KF66</accession>
<dbReference type="PANTHER" id="PTHR12589">
    <property type="entry name" value="PYRUVOYL TETRAHYDROBIOPTERIN SYNTHASE"/>
    <property type="match status" value="1"/>
</dbReference>
<comment type="catalytic activity">
    <reaction evidence="4 5">
        <text>7,8-dihydroneopterin 3'-triphosphate + H2O = 6-carboxy-5,6,7,8-tetrahydropterin + triphosphate + acetaldehyde + 2 H(+)</text>
        <dbReference type="Rhea" id="RHEA:27966"/>
        <dbReference type="ChEBI" id="CHEBI:15343"/>
        <dbReference type="ChEBI" id="CHEBI:15377"/>
        <dbReference type="ChEBI" id="CHEBI:15378"/>
        <dbReference type="ChEBI" id="CHEBI:18036"/>
        <dbReference type="ChEBI" id="CHEBI:58462"/>
        <dbReference type="ChEBI" id="CHEBI:61032"/>
        <dbReference type="EC" id="4.1.2.50"/>
    </reaction>
</comment>
<dbReference type="Gene3D" id="3.30.479.10">
    <property type="entry name" value="6-pyruvoyl tetrahydropterin synthase/QueD"/>
    <property type="match status" value="1"/>
</dbReference>
<dbReference type="Pfam" id="PF01242">
    <property type="entry name" value="PTPS"/>
    <property type="match status" value="1"/>
</dbReference>
<evidence type="ECO:0000256" key="6">
    <source>
        <dbReference type="PIRSR" id="PIRSR006113-1"/>
    </source>
</evidence>
<dbReference type="EC" id="4.-.-.-" evidence="5"/>
<dbReference type="UniPathway" id="UPA00391"/>
<keyword evidence="5" id="KW-0671">Queuosine biosynthesis</keyword>
<keyword evidence="5 7" id="KW-0862">Zinc</keyword>
<dbReference type="AlphaFoldDB" id="A0A6J4KF66"/>
<comment type="cofactor">
    <cofactor evidence="5 7">
        <name>Zn(2+)</name>
        <dbReference type="ChEBI" id="CHEBI:29105"/>
    </cofactor>
    <text evidence="5 7">Binds 1 zinc ion per subunit.</text>
</comment>
<evidence type="ECO:0000256" key="1">
    <source>
        <dbReference type="ARBA" id="ARBA00005061"/>
    </source>
</evidence>
<comment type="similarity">
    <text evidence="2 5">Belongs to the PTPS family. QueD subfamily.</text>
</comment>